<feature type="compositionally biased region" description="Polar residues" evidence="1">
    <location>
        <begin position="62"/>
        <end position="88"/>
    </location>
</feature>
<dbReference type="AlphaFoldDB" id="A0A5N5QAZ0"/>
<dbReference type="OrthoDB" id="9991317at2759"/>
<dbReference type="EMBL" id="SSOP01000414">
    <property type="protein sequence ID" value="KAB5588588.1"/>
    <property type="molecule type" value="Genomic_DNA"/>
</dbReference>
<dbReference type="Gene3D" id="1.25.40.10">
    <property type="entry name" value="Tetratricopeptide repeat domain"/>
    <property type="match status" value="2"/>
</dbReference>
<feature type="domain" description="CHAT" evidence="2">
    <location>
        <begin position="941"/>
        <end position="1144"/>
    </location>
</feature>
<feature type="compositionally biased region" description="Polar residues" evidence="1">
    <location>
        <begin position="1"/>
        <end position="15"/>
    </location>
</feature>
<proteinExistence type="predicted"/>
<protein>
    <submittedName>
        <fullName evidence="3">Aromatic di-alanine and TPR containing protein</fullName>
    </submittedName>
</protein>
<name>A0A5N5QAZ0_9AGAM</name>
<dbReference type="SUPFAM" id="SSF81901">
    <property type="entry name" value="HCP-like"/>
    <property type="match status" value="1"/>
</dbReference>
<dbReference type="Proteomes" id="UP000383932">
    <property type="component" value="Unassembled WGS sequence"/>
</dbReference>
<evidence type="ECO:0000313" key="4">
    <source>
        <dbReference type="Proteomes" id="UP000383932"/>
    </source>
</evidence>
<feature type="compositionally biased region" description="Polar residues" evidence="1">
    <location>
        <begin position="112"/>
        <end position="123"/>
    </location>
</feature>
<dbReference type="InterPro" id="IPR024983">
    <property type="entry name" value="CHAT_dom"/>
</dbReference>
<comment type="caution">
    <text evidence="3">The sequence shown here is derived from an EMBL/GenBank/DDBJ whole genome shotgun (WGS) entry which is preliminary data.</text>
</comment>
<gene>
    <name evidence="3" type="ORF">CTheo_7968</name>
</gene>
<dbReference type="InterPro" id="IPR011990">
    <property type="entry name" value="TPR-like_helical_dom_sf"/>
</dbReference>
<evidence type="ECO:0000256" key="1">
    <source>
        <dbReference type="SAM" id="MobiDB-lite"/>
    </source>
</evidence>
<dbReference type="Pfam" id="PF12770">
    <property type="entry name" value="CHAT"/>
    <property type="match status" value="1"/>
</dbReference>
<sequence length="1155" mass="129025">MATPAQQLQTSTMRSYSEAVHGKTTASRAPGILSIAPVGPSKPGLQVITAQPSKEEFPPLPSSTTPRTGQLSNPSPGTSSNWLNSASGTGTGRAKAGSSPQRPRLGSRIGGTPTTITMAPSDTSGVHTPLIPQEAMHEVVPSQASNQNISDWTESLQSILSNVQAHKKAMQLAVELTSQLEGATFKRIGSVELAAFRQLIQNVAVKLYDQFKLIHPPTDLKVEHDTDLIDMAFKLLDCTLKEPIVFNQDFAYRVYFCASWRIERSSLRFDKNIIYRAIELFQIALTDEDIDDLVKLKLLSASSNAYRIRYNRLGALKDANMAIDYMKQAIDFAGAKPDLRTRLPSLYETHGNTLGLRFAHTGRLGDMRSAIIWLEKVLGLAGTNQQRATAYIALGNIHKMGYDRLGVLDYINKAIEHHSNAFDLEADNPVVHRTLAESYAGRFHSLFDPIDIDKALQYSEYAYLHTRNNKDPQASLVHSRIWAAKCSQYKNGSGDQLTALQNAIQFAREAMADSPDPPFKNRCLHFQGIVHQQLFRAMDPKSGDRNVKIEEAINLKKQALENTRSNNDIQAAEFAASLGLAYMDKHVNSDEDKHVNNLREAVKYFTSSVERTPDDHPELPSRLLELALAQEMFYTRSRGGRGVTDDKPLKLAKKHLEDAMMCTRGYQLKHQQLTACFHLARLSRFIDVVMEIKAWTHAMAYVYDFIWMGLSSAIQHQNLIEIVAVNGNAVAAAIAAGHLDQALLWLSNGRAIVWNQQLLLNHINFQQFSNQPLLHRMNQLGGDMADSYAAISRGENPEMNTQKRHRVARDLTQCIKEAEKDDTFPRLGMLSTISDQLEICKNLDSTVIFINMSKARCDAISVHGTTKTCVPLGSIYETISKLYDQLPRIRQTASRGFKKVQQPNAPPEPTIFDLLRKLWTAIVRPVLITLGYDIRKKRPLNQRHHFTWCTTGQLTFLPIDWAGPYKDQDPNLRLLKCTEPPKPTQILLLSQENTPGYSPLPGAKREHDHLKDFFKGSQGVSIVEGNGQFQSIQSLIAEITKYPNFHVASHGVQGLNPLLSALIFTPGPLDLDTIRWQRWSGKRLAYLSACETAAGDDKLPDENLNIASGFLIAGFPDVIGTRWSVDDEAAELIAKYFYEQILGKNALQIYSKKEI</sequence>
<evidence type="ECO:0000313" key="3">
    <source>
        <dbReference type="EMBL" id="KAB5588588.1"/>
    </source>
</evidence>
<accession>A0A5N5QAZ0</accession>
<reference evidence="3 4" key="1">
    <citation type="journal article" date="2019" name="Fungal Biol. Biotechnol.">
        <title>Draft genome sequence of fastidious pathogen Ceratobasidium theobromae, which causes vascular-streak dieback in Theobroma cacao.</title>
        <authorList>
            <person name="Ali S.S."/>
            <person name="Asman A."/>
            <person name="Shao J."/>
            <person name="Firmansyah A.P."/>
            <person name="Susilo A.W."/>
            <person name="Rosmana A."/>
            <person name="McMahon P."/>
            <person name="Junaid M."/>
            <person name="Guest D."/>
            <person name="Kheng T.Y."/>
            <person name="Meinhardt L.W."/>
            <person name="Bailey B.A."/>
        </authorList>
    </citation>
    <scope>NUCLEOTIDE SEQUENCE [LARGE SCALE GENOMIC DNA]</scope>
    <source>
        <strain evidence="3 4">CT2</strain>
    </source>
</reference>
<organism evidence="3 4">
    <name type="scientific">Ceratobasidium theobromae</name>
    <dbReference type="NCBI Taxonomy" id="1582974"/>
    <lineage>
        <taxon>Eukaryota</taxon>
        <taxon>Fungi</taxon>
        <taxon>Dikarya</taxon>
        <taxon>Basidiomycota</taxon>
        <taxon>Agaricomycotina</taxon>
        <taxon>Agaricomycetes</taxon>
        <taxon>Cantharellales</taxon>
        <taxon>Ceratobasidiaceae</taxon>
        <taxon>Ceratobasidium</taxon>
    </lineage>
</organism>
<keyword evidence="4" id="KW-1185">Reference proteome</keyword>
<feature type="region of interest" description="Disordered" evidence="1">
    <location>
        <begin position="1"/>
        <end position="123"/>
    </location>
</feature>
<evidence type="ECO:0000259" key="2">
    <source>
        <dbReference type="Pfam" id="PF12770"/>
    </source>
</evidence>